<dbReference type="Proteomes" id="UP000053660">
    <property type="component" value="Unassembled WGS sequence"/>
</dbReference>
<accession>A0A0B1T7U3</accession>
<protein>
    <submittedName>
        <fullName evidence="1">Uncharacterized protein</fullName>
    </submittedName>
</protein>
<gene>
    <name evidence="1" type="ORF">OESDEN_07932</name>
</gene>
<reference evidence="1 2" key="1">
    <citation type="submission" date="2014-03" db="EMBL/GenBank/DDBJ databases">
        <title>Draft genome of the hookworm Oesophagostomum dentatum.</title>
        <authorList>
            <person name="Mitreva M."/>
        </authorList>
    </citation>
    <scope>NUCLEOTIDE SEQUENCE [LARGE SCALE GENOMIC DNA]</scope>
    <source>
        <strain evidence="1 2">OD-Hann</strain>
    </source>
</reference>
<dbReference type="AlphaFoldDB" id="A0A0B1T7U3"/>
<evidence type="ECO:0000313" key="2">
    <source>
        <dbReference type="Proteomes" id="UP000053660"/>
    </source>
</evidence>
<sequence>MLLNSNISFSPIIFVDSGTMFCIFSTVEHTMRGHVVGSIALDLKAP</sequence>
<organism evidence="1 2">
    <name type="scientific">Oesophagostomum dentatum</name>
    <name type="common">Nodular worm</name>
    <dbReference type="NCBI Taxonomy" id="61180"/>
    <lineage>
        <taxon>Eukaryota</taxon>
        <taxon>Metazoa</taxon>
        <taxon>Ecdysozoa</taxon>
        <taxon>Nematoda</taxon>
        <taxon>Chromadorea</taxon>
        <taxon>Rhabditida</taxon>
        <taxon>Rhabditina</taxon>
        <taxon>Rhabditomorpha</taxon>
        <taxon>Strongyloidea</taxon>
        <taxon>Strongylidae</taxon>
        <taxon>Oesophagostomum</taxon>
    </lineage>
</organism>
<dbReference type="EMBL" id="KN551510">
    <property type="protein sequence ID" value="KHJ92186.1"/>
    <property type="molecule type" value="Genomic_DNA"/>
</dbReference>
<keyword evidence="2" id="KW-1185">Reference proteome</keyword>
<name>A0A0B1T7U3_OESDE</name>
<proteinExistence type="predicted"/>
<evidence type="ECO:0000313" key="1">
    <source>
        <dbReference type="EMBL" id="KHJ92186.1"/>
    </source>
</evidence>